<dbReference type="InterPro" id="IPR010982">
    <property type="entry name" value="Lambda_DNA-bd_dom_sf"/>
</dbReference>
<name>A0A8J6N4K1_9BACT</name>
<dbReference type="GO" id="GO:0003677">
    <property type="term" value="F:DNA binding"/>
    <property type="evidence" value="ECO:0007669"/>
    <property type="project" value="UniProtKB-KW"/>
</dbReference>
<proteinExistence type="predicted"/>
<dbReference type="InterPro" id="IPR001387">
    <property type="entry name" value="Cro/C1-type_HTH"/>
</dbReference>
<dbReference type="GO" id="GO:0003700">
    <property type="term" value="F:DNA-binding transcription factor activity"/>
    <property type="evidence" value="ECO:0007669"/>
    <property type="project" value="TreeGrafter"/>
</dbReference>
<evidence type="ECO:0000259" key="2">
    <source>
        <dbReference type="PROSITE" id="PS50943"/>
    </source>
</evidence>
<gene>
    <name evidence="3" type="ORF">H8E80_00430</name>
</gene>
<dbReference type="AlphaFoldDB" id="A0A8J6N4K1"/>
<dbReference type="EMBL" id="JACNLL010000008">
    <property type="protein sequence ID" value="MBC8198501.1"/>
    <property type="molecule type" value="Genomic_DNA"/>
</dbReference>
<reference evidence="3 4" key="1">
    <citation type="submission" date="2020-08" db="EMBL/GenBank/DDBJ databases">
        <title>Bridging the membrane lipid divide: bacteria of the FCB group superphylum have the potential to synthesize archaeal ether lipids.</title>
        <authorList>
            <person name="Villanueva L."/>
            <person name="Von Meijenfeldt F.A.B."/>
            <person name="Westbye A.B."/>
            <person name="Yadav S."/>
            <person name="Hopmans E.C."/>
            <person name="Dutilh B.E."/>
            <person name="Sinninghe Damste J.S."/>
        </authorList>
    </citation>
    <scope>NUCLEOTIDE SEQUENCE [LARGE SCALE GENOMIC DNA]</scope>
    <source>
        <strain evidence="3">NIOZ-UU82</strain>
    </source>
</reference>
<dbReference type="Gene3D" id="1.10.260.40">
    <property type="entry name" value="lambda repressor-like DNA-binding domains"/>
    <property type="match status" value="1"/>
</dbReference>
<dbReference type="PROSITE" id="PS50943">
    <property type="entry name" value="HTH_CROC1"/>
    <property type="match status" value="1"/>
</dbReference>
<dbReference type="PANTHER" id="PTHR46797:SF1">
    <property type="entry name" value="METHYLPHOSPHONATE SYNTHASE"/>
    <property type="match status" value="1"/>
</dbReference>
<comment type="caution">
    <text evidence="3">The sequence shown here is derived from an EMBL/GenBank/DDBJ whole genome shotgun (WGS) entry which is preliminary data.</text>
</comment>
<protein>
    <submittedName>
        <fullName evidence="3">Helix-turn-helix transcriptional regulator</fullName>
    </submittedName>
</protein>
<sequence>MIEKKIGLKIRQIRKNWGLSQIDLAERIGISFQQIQKYEKGSTRISVMRLQQISEAFGINITTFFEEGKSALKVSDHALKYNSGGDPIETFRPLDKEEMTLLKLFRKTRNKNLREGIIKQLRGIIELENQK</sequence>
<evidence type="ECO:0000313" key="4">
    <source>
        <dbReference type="Proteomes" id="UP000603545"/>
    </source>
</evidence>
<dbReference type="CDD" id="cd00093">
    <property type="entry name" value="HTH_XRE"/>
    <property type="match status" value="1"/>
</dbReference>
<dbReference type="GO" id="GO:0005829">
    <property type="term" value="C:cytosol"/>
    <property type="evidence" value="ECO:0007669"/>
    <property type="project" value="TreeGrafter"/>
</dbReference>
<dbReference type="SUPFAM" id="SSF47413">
    <property type="entry name" value="lambda repressor-like DNA-binding domains"/>
    <property type="match status" value="1"/>
</dbReference>
<evidence type="ECO:0000256" key="1">
    <source>
        <dbReference type="ARBA" id="ARBA00023125"/>
    </source>
</evidence>
<dbReference type="SMART" id="SM00530">
    <property type="entry name" value="HTH_XRE"/>
    <property type="match status" value="1"/>
</dbReference>
<dbReference type="PANTHER" id="PTHR46797">
    <property type="entry name" value="HTH-TYPE TRANSCRIPTIONAL REGULATOR"/>
    <property type="match status" value="1"/>
</dbReference>
<dbReference type="Pfam" id="PF01381">
    <property type="entry name" value="HTH_3"/>
    <property type="match status" value="1"/>
</dbReference>
<dbReference type="InterPro" id="IPR050807">
    <property type="entry name" value="TransReg_Diox_bact_type"/>
</dbReference>
<evidence type="ECO:0000313" key="3">
    <source>
        <dbReference type="EMBL" id="MBC8198501.1"/>
    </source>
</evidence>
<accession>A0A8J6N4K1</accession>
<organism evidence="3 4">
    <name type="scientific">Candidatus Desulfaltia bathyphila</name>
    <dbReference type="NCBI Taxonomy" id="2841697"/>
    <lineage>
        <taxon>Bacteria</taxon>
        <taxon>Pseudomonadati</taxon>
        <taxon>Thermodesulfobacteriota</taxon>
        <taxon>Desulfobacteria</taxon>
        <taxon>Desulfobacterales</taxon>
        <taxon>Desulfobacterales incertae sedis</taxon>
        <taxon>Candidatus Desulfaltia</taxon>
    </lineage>
</organism>
<feature type="domain" description="HTH cro/C1-type" evidence="2">
    <location>
        <begin position="10"/>
        <end position="64"/>
    </location>
</feature>
<keyword evidence="1" id="KW-0238">DNA-binding</keyword>
<dbReference type="Proteomes" id="UP000603545">
    <property type="component" value="Unassembled WGS sequence"/>
</dbReference>